<keyword evidence="2" id="KW-1185">Reference proteome</keyword>
<name>A0A7I8DAX3_9BACL</name>
<dbReference type="EMBL" id="AP023366">
    <property type="protein sequence ID" value="BCJ86109.1"/>
    <property type="molecule type" value="Genomic_DNA"/>
</dbReference>
<dbReference type="InterPro" id="IPR032710">
    <property type="entry name" value="NTF2-like_dom_sf"/>
</dbReference>
<dbReference type="SUPFAM" id="SSF54427">
    <property type="entry name" value="NTF2-like"/>
    <property type="match status" value="1"/>
</dbReference>
<evidence type="ECO:0000313" key="1">
    <source>
        <dbReference type="EMBL" id="BCJ86109.1"/>
    </source>
</evidence>
<accession>A0A7I8DAX3</accession>
<dbReference type="NCBIfam" id="TIGR02246">
    <property type="entry name" value="SgcJ/EcaC family oxidoreductase"/>
    <property type="match status" value="1"/>
</dbReference>
<dbReference type="RefSeq" id="WP_200760146.1">
    <property type="nucleotide sequence ID" value="NZ_AP023366.1"/>
</dbReference>
<protein>
    <submittedName>
        <fullName evidence="1">Uncharacterized protein</fullName>
    </submittedName>
</protein>
<dbReference type="InterPro" id="IPR011944">
    <property type="entry name" value="Steroid_delta5-4_isomerase"/>
</dbReference>
<sequence>MAELFTEDGESIGFDGCITPTARFVSKVKSVRFLGSAVAILRAIAGMVPPGQSDLNPNVNTHHTLVVINKEGNYRIQLFQNTPAQFHGRPELVEQMTEELRQLLK</sequence>
<reference evidence="1 2" key="1">
    <citation type="submission" date="2020-08" db="EMBL/GenBank/DDBJ databases">
        <title>Complete Genome Sequence of Effusibacillus dendaii Strain skT53, Isolated from Farmland soil.</title>
        <authorList>
            <person name="Konishi T."/>
            <person name="Kawasaki H."/>
        </authorList>
    </citation>
    <scope>NUCLEOTIDE SEQUENCE [LARGE SCALE GENOMIC DNA]</scope>
    <source>
        <strain evidence="2">skT53</strain>
    </source>
</reference>
<organism evidence="1 2">
    <name type="scientific">Effusibacillus dendaii</name>
    <dbReference type="NCBI Taxonomy" id="2743772"/>
    <lineage>
        <taxon>Bacteria</taxon>
        <taxon>Bacillati</taxon>
        <taxon>Bacillota</taxon>
        <taxon>Bacilli</taxon>
        <taxon>Bacillales</taxon>
        <taxon>Alicyclobacillaceae</taxon>
        <taxon>Effusibacillus</taxon>
    </lineage>
</organism>
<proteinExistence type="predicted"/>
<gene>
    <name evidence="1" type="ORF">skT53_10940</name>
</gene>
<dbReference type="AlphaFoldDB" id="A0A7I8DAX3"/>
<dbReference type="KEGG" id="eff:skT53_10940"/>
<dbReference type="Gene3D" id="3.10.450.50">
    <property type="match status" value="1"/>
</dbReference>
<evidence type="ECO:0000313" key="2">
    <source>
        <dbReference type="Proteomes" id="UP000593802"/>
    </source>
</evidence>
<dbReference type="Proteomes" id="UP000593802">
    <property type="component" value="Chromosome"/>
</dbReference>